<feature type="transmembrane region" description="Helical" evidence="8">
    <location>
        <begin position="35"/>
        <end position="59"/>
    </location>
</feature>
<gene>
    <name evidence="11" type="ORF">E5259_23875</name>
</gene>
<dbReference type="SMART" id="SM00304">
    <property type="entry name" value="HAMP"/>
    <property type="match status" value="1"/>
</dbReference>
<dbReference type="EMBL" id="CP039126">
    <property type="protein sequence ID" value="QMW80380.1"/>
    <property type="molecule type" value="Genomic_DNA"/>
</dbReference>
<evidence type="ECO:0000256" key="5">
    <source>
        <dbReference type="ARBA" id="ARBA00022679"/>
    </source>
</evidence>
<dbReference type="AlphaFoldDB" id="A0A7G5N0I7"/>
<evidence type="ECO:0000259" key="9">
    <source>
        <dbReference type="PROSITE" id="PS50109"/>
    </source>
</evidence>
<sequence length="586" mass="68361">MKSGIILSIMIQTRKSGQRCRKIMSKLKLNRPRTLWIKTILIFLTGGIFICVLFSILYYRTVKIMTEKTNLLFENTVYQVSERCSQETGQMEDLILGISENQWVKNYLSGLLSGTDNFSMTEVRIVREALRERNLSMAENVYVYTKDYEPINCFYRNAVFDTAEPYKTYLEEYRELPNGNILWRYPEGEPRMMEAVSYIHDGDIVYGLLAVQFTQDSFETLFTAKNKSRQEKMLLTDADGRILFTEDRDLIGRYLKTQGEEEEHHVVYPLGSFGWNLCGILESTAVTQELNKIIPILFIVFLCIALLVGIIALTIFKSFLRPVKQLLYGMERIQNGELDFTMERKKQDEFGMIIDNFNYMLVRIKELLHTVQRQRNNYYKLEMLALKSKLNPHFLYNAFDMIYWKMVLKNEYEIADVVATLADILRYCVNHKKEFVTVQEDMRYLSSYLSFQRLLLNEKLQYEIDIPEELSECVMPKLLIQPLVENAIKYGIDEQGGEIWVSLRREGDHLIFEVRDNGKGMSQETCRDLLRDDAGDKGGFGVRLVKAMVKSTYGEECGVSIYSREGWGTKVTVRILKDVPVPEYIR</sequence>
<keyword evidence="8" id="KW-1133">Transmembrane helix</keyword>
<evidence type="ECO:0000313" key="12">
    <source>
        <dbReference type="Proteomes" id="UP000515789"/>
    </source>
</evidence>
<proteinExistence type="predicted"/>
<evidence type="ECO:0000256" key="2">
    <source>
        <dbReference type="ARBA" id="ARBA00004370"/>
    </source>
</evidence>
<dbReference type="PROSITE" id="PS50109">
    <property type="entry name" value="HIS_KIN"/>
    <property type="match status" value="1"/>
</dbReference>
<dbReference type="InterPro" id="IPR050640">
    <property type="entry name" value="Bact_2-comp_sensor_kinase"/>
</dbReference>
<evidence type="ECO:0000256" key="1">
    <source>
        <dbReference type="ARBA" id="ARBA00000085"/>
    </source>
</evidence>
<feature type="transmembrane region" description="Helical" evidence="8">
    <location>
        <begin position="293"/>
        <end position="316"/>
    </location>
</feature>
<evidence type="ECO:0000256" key="6">
    <source>
        <dbReference type="ARBA" id="ARBA00022777"/>
    </source>
</evidence>
<evidence type="ECO:0000256" key="3">
    <source>
        <dbReference type="ARBA" id="ARBA00012438"/>
    </source>
</evidence>
<dbReference type="InterPro" id="IPR003660">
    <property type="entry name" value="HAMP_dom"/>
</dbReference>
<keyword evidence="8" id="KW-0812">Transmembrane</keyword>
<dbReference type="InterPro" id="IPR003594">
    <property type="entry name" value="HATPase_dom"/>
</dbReference>
<comment type="catalytic activity">
    <reaction evidence="1">
        <text>ATP + protein L-histidine = ADP + protein N-phospho-L-histidine.</text>
        <dbReference type="EC" id="2.7.13.3"/>
    </reaction>
</comment>
<dbReference type="Gene3D" id="6.10.340.10">
    <property type="match status" value="1"/>
</dbReference>
<dbReference type="EC" id="2.7.13.3" evidence="3"/>
<dbReference type="Gene3D" id="3.30.565.10">
    <property type="entry name" value="Histidine kinase-like ATPase, C-terminal domain"/>
    <property type="match status" value="1"/>
</dbReference>
<evidence type="ECO:0000256" key="8">
    <source>
        <dbReference type="SAM" id="Phobius"/>
    </source>
</evidence>
<evidence type="ECO:0000259" key="10">
    <source>
        <dbReference type="PROSITE" id="PS50885"/>
    </source>
</evidence>
<dbReference type="PROSITE" id="PS50885">
    <property type="entry name" value="HAMP"/>
    <property type="match status" value="1"/>
</dbReference>
<dbReference type="GO" id="GO:0000155">
    <property type="term" value="F:phosphorelay sensor kinase activity"/>
    <property type="evidence" value="ECO:0007669"/>
    <property type="project" value="InterPro"/>
</dbReference>
<keyword evidence="7" id="KW-0902">Two-component regulatory system</keyword>
<dbReference type="Pfam" id="PF00672">
    <property type="entry name" value="HAMP"/>
    <property type="match status" value="1"/>
</dbReference>
<evidence type="ECO:0000256" key="4">
    <source>
        <dbReference type="ARBA" id="ARBA00022553"/>
    </source>
</evidence>
<dbReference type="Proteomes" id="UP000515789">
    <property type="component" value="Chromosome"/>
</dbReference>
<dbReference type="Pfam" id="PF02518">
    <property type="entry name" value="HATPase_c"/>
    <property type="match status" value="1"/>
</dbReference>
<evidence type="ECO:0000313" key="11">
    <source>
        <dbReference type="EMBL" id="QMW80380.1"/>
    </source>
</evidence>
<feature type="domain" description="HAMP" evidence="10">
    <location>
        <begin position="317"/>
        <end position="369"/>
    </location>
</feature>
<protein>
    <recommendedName>
        <fullName evidence="3">histidine kinase</fullName>
        <ecNumber evidence="3">2.7.13.3</ecNumber>
    </recommendedName>
</protein>
<keyword evidence="6 11" id="KW-0418">Kinase</keyword>
<comment type="subcellular location">
    <subcellularLocation>
        <location evidence="2">Membrane</location>
    </subcellularLocation>
</comment>
<dbReference type="CDD" id="cd06225">
    <property type="entry name" value="HAMP"/>
    <property type="match status" value="1"/>
</dbReference>
<dbReference type="InterPro" id="IPR005467">
    <property type="entry name" value="His_kinase_dom"/>
</dbReference>
<reference evidence="11 12" key="1">
    <citation type="submission" date="2019-04" db="EMBL/GenBank/DDBJ databases">
        <authorList>
            <person name="Schori C."/>
            <person name="Ahrens C."/>
        </authorList>
    </citation>
    <scope>NUCLEOTIDE SEQUENCE [LARGE SCALE GENOMIC DNA]</scope>
    <source>
        <strain evidence="11 12">DSM 2950</strain>
    </source>
</reference>
<dbReference type="PANTHER" id="PTHR34220:SF7">
    <property type="entry name" value="SENSOR HISTIDINE KINASE YPDA"/>
    <property type="match status" value="1"/>
</dbReference>
<keyword evidence="5" id="KW-0808">Transferase</keyword>
<organism evidence="11 12">
    <name type="scientific">Blautia producta</name>
    <dbReference type="NCBI Taxonomy" id="33035"/>
    <lineage>
        <taxon>Bacteria</taxon>
        <taxon>Bacillati</taxon>
        <taxon>Bacillota</taxon>
        <taxon>Clostridia</taxon>
        <taxon>Lachnospirales</taxon>
        <taxon>Lachnospiraceae</taxon>
        <taxon>Blautia</taxon>
    </lineage>
</organism>
<dbReference type="SMART" id="SM00387">
    <property type="entry name" value="HATPase_c"/>
    <property type="match status" value="1"/>
</dbReference>
<dbReference type="SUPFAM" id="SSF55874">
    <property type="entry name" value="ATPase domain of HSP90 chaperone/DNA topoisomerase II/histidine kinase"/>
    <property type="match status" value="1"/>
</dbReference>
<dbReference type="InterPro" id="IPR036890">
    <property type="entry name" value="HATPase_C_sf"/>
</dbReference>
<dbReference type="InterPro" id="IPR010559">
    <property type="entry name" value="Sig_transdc_His_kin_internal"/>
</dbReference>
<dbReference type="GO" id="GO:0016020">
    <property type="term" value="C:membrane"/>
    <property type="evidence" value="ECO:0007669"/>
    <property type="project" value="UniProtKB-SubCell"/>
</dbReference>
<dbReference type="Pfam" id="PF06580">
    <property type="entry name" value="His_kinase"/>
    <property type="match status" value="1"/>
</dbReference>
<dbReference type="SUPFAM" id="SSF158472">
    <property type="entry name" value="HAMP domain-like"/>
    <property type="match status" value="1"/>
</dbReference>
<accession>A0A7G5N0I7</accession>
<dbReference type="PANTHER" id="PTHR34220">
    <property type="entry name" value="SENSOR HISTIDINE KINASE YPDA"/>
    <property type="match status" value="1"/>
</dbReference>
<feature type="domain" description="Histidine kinase" evidence="9">
    <location>
        <begin position="479"/>
        <end position="579"/>
    </location>
</feature>
<name>A0A7G5N0I7_9FIRM</name>
<keyword evidence="4" id="KW-0597">Phosphoprotein</keyword>
<keyword evidence="8" id="KW-0472">Membrane</keyword>
<evidence type="ECO:0000256" key="7">
    <source>
        <dbReference type="ARBA" id="ARBA00023012"/>
    </source>
</evidence>